<proteinExistence type="predicted"/>
<comment type="caution">
    <text evidence="2">The sequence shown here is derived from an EMBL/GenBank/DDBJ whole genome shotgun (WGS) entry which is preliminary data.</text>
</comment>
<evidence type="ECO:0000313" key="2">
    <source>
        <dbReference type="EMBL" id="KAK0968212.1"/>
    </source>
</evidence>
<dbReference type="AlphaFoldDB" id="A0AAN6QK82"/>
<dbReference type="EMBL" id="JAUJLE010000210">
    <property type="protein sequence ID" value="KAK0968212.1"/>
    <property type="molecule type" value="Genomic_DNA"/>
</dbReference>
<reference evidence="2" key="1">
    <citation type="submission" date="2023-06" db="EMBL/GenBank/DDBJ databases">
        <title>Black Yeasts Isolated from many extreme environments.</title>
        <authorList>
            <person name="Coleine C."/>
            <person name="Stajich J.E."/>
            <person name="Selbmann L."/>
        </authorList>
    </citation>
    <scope>NUCLEOTIDE SEQUENCE</scope>
    <source>
        <strain evidence="2">CCFEE 5200</strain>
    </source>
</reference>
<sequence>MSSSSPPVLPVTASYSLRDSYSLDDVCCHIYTLYADLVNEAIRYFYEHVRGLEHASYVKHVSYVKRAYATQHPSHYKRAYDIKHVGSVKHTSHVQYVSYVKHAQYLKHVHDIKQANRNTYAGPRPPGRPPGYGGEDDRPSRYGGEDDRPSRYGGEDNRPSPSTIATFLGWLSGAFGNHEQGRPSPQGRPNIGRFGWRE</sequence>
<feature type="compositionally biased region" description="Basic and acidic residues" evidence="1">
    <location>
        <begin position="135"/>
        <end position="158"/>
    </location>
</feature>
<protein>
    <submittedName>
        <fullName evidence="2">Uncharacterized protein</fullName>
    </submittedName>
</protein>
<gene>
    <name evidence="2" type="ORF">LTR91_016833</name>
</gene>
<name>A0AAN6QK82_9PEZI</name>
<organism evidence="2 3">
    <name type="scientific">Friedmanniomyces endolithicus</name>
    <dbReference type="NCBI Taxonomy" id="329885"/>
    <lineage>
        <taxon>Eukaryota</taxon>
        <taxon>Fungi</taxon>
        <taxon>Dikarya</taxon>
        <taxon>Ascomycota</taxon>
        <taxon>Pezizomycotina</taxon>
        <taxon>Dothideomycetes</taxon>
        <taxon>Dothideomycetidae</taxon>
        <taxon>Mycosphaerellales</taxon>
        <taxon>Teratosphaeriaceae</taxon>
        <taxon>Friedmanniomyces</taxon>
    </lineage>
</organism>
<dbReference type="Proteomes" id="UP001175353">
    <property type="component" value="Unassembled WGS sequence"/>
</dbReference>
<keyword evidence="3" id="KW-1185">Reference proteome</keyword>
<evidence type="ECO:0000313" key="3">
    <source>
        <dbReference type="Proteomes" id="UP001175353"/>
    </source>
</evidence>
<feature type="region of interest" description="Disordered" evidence="1">
    <location>
        <begin position="116"/>
        <end position="198"/>
    </location>
</feature>
<accession>A0AAN6QK82</accession>
<evidence type="ECO:0000256" key="1">
    <source>
        <dbReference type="SAM" id="MobiDB-lite"/>
    </source>
</evidence>